<proteinExistence type="predicted"/>
<dbReference type="Gene3D" id="1.10.10.60">
    <property type="entry name" value="Homeodomain-like"/>
    <property type="match status" value="1"/>
</dbReference>
<dbReference type="OrthoDB" id="10056939at2759"/>
<dbReference type="OMA" id="VKNWFIN"/>
<evidence type="ECO:0000313" key="8">
    <source>
        <dbReference type="Proteomes" id="UP000030762"/>
    </source>
</evidence>
<dbReference type="CDD" id="cd00086">
    <property type="entry name" value="homeodomain"/>
    <property type="match status" value="1"/>
</dbReference>
<evidence type="ECO:0000256" key="5">
    <source>
        <dbReference type="SAM" id="MobiDB-lite"/>
    </source>
</evidence>
<accession>T0PMH6</accession>
<dbReference type="Proteomes" id="UP000030762">
    <property type="component" value="Unassembled WGS sequence"/>
</dbReference>
<keyword evidence="8" id="KW-1185">Reference proteome</keyword>
<dbReference type="Pfam" id="PF05920">
    <property type="entry name" value="Homeobox_KN"/>
    <property type="match status" value="1"/>
</dbReference>
<organism evidence="7 8">
    <name type="scientific">Saprolegnia diclina (strain VS20)</name>
    <dbReference type="NCBI Taxonomy" id="1156394"/>
    <lineage>
        <taxon>Eukaryota</taxon>
        <taxon>Sar</taxon>
        <taxon>Stramenopiles</taxon>
        <taxon>Oomycota</taxon>
        <taxon>Saprolegniomycetes</taxon>
        <taxon>Saprolegniales</taxon>
        <taxon>Saprolegniaceae</taxon>
        <taxon>Saprolegnia</taxon>
    </lineage>
</organism>
<protein>
    <recommendedName>
        <fullName evidence="6">Homeobox domain-containing protein</fullName>
    </recommendedName>
</protein>
<dbReference type="GO" id="GO:0005634">
    <property type="term" value="C:nucleus"/>
    <property type="evidence" value="ECO:0007669"/>
    <property type="project" value="UniProtKB-SubCell"/>
</dbReference>
<evidence type="ECO:0000256" key="4">
    <source>
        <dbReference type="PROSITE-ProRule" id="PRU00108"/>
    </source>
</evidence>
<keyword evidence="2 4" id="KW-0371">Homeobox</keyword>
<dbReference type="SMART" id="SM00389">
    <property type="entry name" value="HOX"/>
    <property type="match status" value="1"/>
</dbReference>
<dbReference type="InterPro" id="IPR050224">
    <property type="entry name" value="TALE_homeobox"/>
</dbReference>
<dbReference type="InterPro" id="IPR008422">
    <property type="entry name" value="KN_HD"/>
</dbReference>
<dbReference type="GeneID" id="19956266"/>
<dbReference type="RefSeq" id="XP_008619937.1">
    <property type="nucleotide sequence ID" value="XM_008621715.1"/>
</dbReference>
<sequence length="242" mass="26707">MTKALEKESTMVLRAWMFSDAHFLHPYPTPSEREALARAAQLTPSQVKNWFINARKRLWQPLLTKFNVAASPQSGATRVDPATWRSLQPLLRRLRMPAPVLTSAPQWSSPDEAAFVHAVAQAFVDGALQYPRGTPLLSVLYTELPTHSHCAISPYVRATGMEAATYVPSVTNAATIASTRAHLQALRAKMPGLNDNEVGWDVILAVMGKISMKELDALLEELADGSDDDDSRSRYSPSEYCS</sequence>
<name>T0PMH6_SAPDV</name>
<dbReference type="InterPro" id="IPR009057">
    <property type="entry name" value="Homeodomain-like_sf"/>
</dbReference>
<evidence type="ECO:0000313" key="7">
    <source>
        <dbReference type="EMBL" id="EQC26599.1"/>
    </source>
</evidence>
<feature type="DNA-binding region" description="Homeobox" evidence="4">
    <location>
        <begin position="3"/>
        <end position="62"/>
    </location>
</feature>
<evidence type="ECO:0000256" key="3">
    <source>
        <dbReference type="ARBA" id="ARBA00023242"/>
    </source>
</evidence>
<keyword evidence="1 4" id="KW-0238">DNA-binding</keyword>
<dbReference type="GO" id="GO:0006355">
    <property type="term" value="P:regulation of DNA-templated transcription"/>
    <property type="evidence" value="ECO:0007669"/>
    <property type="project" value="InterPro"/>
</dbReference>
<dbReference type="InterPro" id="IPR001356">
    <property type="entry name" value="HD"/>
</dbReference>
<dbReference type="STRING" id="1156394.T0PMH6"/>
<dbReference type="GO" id="GO:0003677">
    <property type="term" value="F:DNA binding"/>
    <property type="evidence" value="ECO:0007669"/>
    <property type="project" value="UniProtKB-UniRule"/>
</dbReference>
<evidence type="ECO:0000256" key="1">
    <source>
        <dbReference type="ARBA" id="ARBA00023125"/>
    </source>
</evidence>
<dbReference type="AlphaFoldDB" id="T0PMH6"/>
<dbReference type="VEuPathDB" id="FungiDB:SDRG_15539"/>
<dbReference type="PANTHER" id="PTHR11850">
    <property type="entry name" value="HOMEOBOX PROTEIN TRANSCRIPTION FACTORS"/>
    <property type="match status" value="1"/>
</dbReference>
<feature type="domain" description="Homeobox" evidence="6">
    <location>
        <begin position="1"/>
        <end position="61"/>
    </location>
</feature>
<dbReference type="PROSITE" id="PS50071">
    <property type="entry name" value="HOMEOBOX_2"/>
    <property type="match status" value="1"/>
</dbReference>
<reference evidence="7 8" key="1">
    <citation type="submission" date="2012-04" db="EMBL/GenBank/DDBJ databases">
        <title>The Genome Sequence of Saprolegnia declina VS20.</title>
        <authorList>
            <consortium name="The Broad Institute Genome Sequencing Platform"/>
            <person name="Russ C."/>
            <person name="Nusbaum C."/>
            <person name="Tyler B."/>
            <person name="van West P."/>
            <person name="Dieguez-Uribeondo J."/>
            <person name="de Bruijn I."/>
            <person name="Tripathy S."/>
            <person name="Jiang R."/>
            <person name="Young S.K."/>
            <person name="Zeng Q."/>
            <person name="Gargeya S."/>
            <person name="Fitzgerald M."/>
            <person name="Haas B."/>
            <person name="Abouelleil A."/>
            <person name="Alvarado L."/>
            <person name="Arachchi H.M."/>
            <person name="Berlin A."/>
            <person name="Chapman S.B."/>
            <person name="Goldberg J."/>
            <person name="Griggs A."/>
            <person name="Gujja S."/>
            <person name="Hansen M."/>
            <person name="Howarth C."/>
            <person name="Imamovic A."/>
            <person name="Larimer J."/>
            <person name="McCowen C."/>
            <person name="Montmayeur A."/>
            <person name="Murphy C."/>
            <person name="Neiman D."/>
            <person name="Pearson M."/>
            <person name="Priest M."/>
            <person name="Roberts A."/>
            <person name="Saif S."/>
            <person name="Shea T."/>
            <person name="Sisk P."/>
            <person name="Sykes S."/>
            <person name="Wortman J."/>
            <person name="Nusbaum C."/>
            <person name="Birren B."/>
        </authorList>
    </citation>
    <scope>NUCLEOTIDE SEQUENCE [LARGE SCALE GENOMIC DNA]</scope>
    <source>
        <strain evidence="7 8">VS20</strain>
    </source>
</reference>
<dbReference type="eggNOG" id="KOG0773">
    <property type="taxonomic scope" value="Eukaryota"/>
</dbReference>
<keyword evidence="3 4" id="KW-0539">Nucleus</keyword>
<comment type="subcellular location">
    <subcellularLocation>
        <location evidence="4">Nucleus</location>
    </subcellularLocation>
</comment>
<evidence type="ECO:0000259" key="6">
    <source>
        <dbReference type="PROSITE" id="PS50071"/>
    </source>
</evidence>
<dbReference type="InParanoid" id="T0PMH6"/>
<gene>
    <name evidence="7" type="ORF">SDRG_15539</name>
</gene>
<dbReference type="SUPFAM" id="SSF46689">
    <property type="entry name" value="Homeodomain-like"/>
    <property type="match status" value="1"/>
</dbReference>
<feature type="region of interest" description="Disordered" evidence="5">
    <location>
        <begin position="223"/>
        <end position="242"/>
    </location>
</feature>
<dbReference type="EMBL" id="JH767226">
    <property type="protein sequence ID" value="EQC26599.1"/>
    <property type="molecule type" value="Genomic_DNA"/>
</dbReference>
<evidence type="ECO:0000256" key="2">
    <source>
        <dbReference type="ARBA" id="ARBA00023155"/>
    </source>
</evidence>